<accession>A0ABS2FZQ0</accession>
<protein>
    <recommendedName>
        <fullName evidence="5">TM2 domain-containing protein</fullName>
    </recommendedName>
</protein>
<feature type="transmembrane region" description="Helical" evidence="2">
    <location>
        <begin position="29"/>
        <end position="62"/>
    </location>
</feature>
<comment type="caution">
    <text evidence="3">The sequence shown here is derived from an EMBL/GenBank/DDBJ whole genome shotgun (WGS) entry which is preliminary data.</text>
</comment>
<gene>
    <name evidence="3" type="ORF">H9X91_13130</name>
</gene>
<dbReference type="Proteomes" id="UP000719500">
    <property type="component" value="Unassembled WGS sequence"/>
</dbReference>
<dbReference type="RefSeq" id="WP_204805660.1">
    <property type="nucleotide sequence ID" value="NZ_JACSNX010000032.1"/>
</dbReference>
<keyword evidence="2" id="KW-0472">Membrane</keyword>
<sequence>MTPKNGFLLFIASCLSGCGQMYQGYMKRGVSLLLAFCLVLFASTYFFLGTLALFLPVIWLYAFFDSYALRSQLSAGTAPEDAFLFGLSDMDSNRLGELLRKRHSLVGWVLVAVGVYMLYDMLMGQLSGLFFGWFGEWLYSFLRYGLPRVVITVLVILLGLWFIRGPKAKAPIEDIPPFTPPTPDAAPVASDGTDPVEGAAADISAAVNAPEGEEAHRDEQP</sequence>
<name>A0ABS2FZQ0_9FIRM</name>
<evidence type="ECO:0000256" key="1">
    <source>
        <dbReference type="SAM" id="MobiDB-lite"/>
    </source>
</evidence>
<evidence type="ECO:0000256" key="2">
    <source>
        <dbReference type="SAM" id="Phobius"/>
    </source>
</evidence>
<feature type="transmembrane region" description="Helical" evidence="2">
    <location>
        <begin position="145"/>
        <end position="163"/>
    </location>
</feature>
<proteinExistence type="predicted"/>
<keyword evidence="4" id="KW-1185">Reference proteome</keyword>
<reference evidence="3 4" key="1">
    <citation type="journal article" date="2021" name="Sci. Rep.">
        <title>The distribution of antibiotic resistance genes in chicken gut microbiota commensals.</title>
        <authorList>
            <person name="Juricova H."/>
            <person name="Matiasovicova J."/>
            <person name="Kubasova T."/>
            <person name="Cejkova D."/>
            <person name="Rychlik I."/>
        </authorList>
    </citation>
    <scope>NUCLEOTIDE SEQUENCE [LARGE SCALE GENOMIC DNA]</scope>
    <source>
        <strain evidence="3 4">An411</strain>
    </source>
</reference>
<keyword evidence="2" id="KW-1133">Transmembrane helix</keyword>
<evidence type="ECO:0000313" key="3">
    <source>
        <dbReference type="EMBL" id="MBM6852380.1"/>
    </source>
</evidence>
<organism evidence="3 4">
    <name type="scientific">Oscillibacter valericigenes</name>
    <dbReference type="NCBI Taxonomy" id="351091"/>
    <lineage>
        <taxon>Bacteria</taxon>
        <taxon>Bacillati</taxon>
        <taxon>Bacillota</taxon>
        <taxon>Clostridia</taxon>
        <taxon>Eubacteriales</taxon>
        <taxon>Oscillospiraceae</taxon>
        <taxon>Oscillibacter</taxon>
    </lineage>
</organism>
<evidence type="ECO:0008006" key="5">
    <source>
        <dbReference type="Google" id="ProtNLM"/>
    </source>
</evidence>
<evidence type="ECO:0000313" key="4">
    <source>
        <dbReference type="Proteomes" id="UP000719500"/>
    </source>
</evidence>
<feature type="region of interest" description="Disordered" evidence="1">
    <location>
        <begin position="173"/>
        <end position="196"/>
    </location>
</feature>
<feature type="transmembrane region" description="Helical" evidence="2">
    <location>
        <begin position="105"/>
        <end position="133"/>
    </location>
</feature>
<keyword evidence="2" id="KW-0812">Transmembrane</keyword>
<dbReference type="EMBL" id="JACSNX010000032">
    <property type="protein sequence ID" value="MBM6852380.1"/>
    <property type="molecule type" value="Genomic_DNA"/>
</dbReference>